<proteinExistence type="predicted"/>
<sequence length="303" mass="33401">MAGDEDWAPGLVPWGMEQPSPGPSPSRPSVSVTDRVSSARESLGGLSLFDDEDLADLAGSDDGLLDFPELPVEETSFEDAPAASRTKRLRKPRTLMNVSDTSGRSLQIPKPDLGARSLRKRHGRDVKGKLVSWINLAVDAASARLGYEYKFSAFSLLFSWNTPEQIYHIDLRKSAYQFALILTESESTIYSDATMSLDDACIEMGIKRVADEKLANFSSLLCSLNRIDHFRKSITNGPAKPGTLCMMGGGKIHAKPENKRFRAVIFFSACPVHMEDYDPNEQYNIFSLLDAPLDPTNIPARLA</sequence>
<feature type="compositionally biased region" description="Low complexity" evidence="1">
    <location>
        <begin position="27"/>
        <end position="36"/>
    </location>
</feature>
<feature type="region of interest" description="Disordered" evidence="1">
    <location>
        <begin position="1"/>
        <end position="44"/>
    </location>
</feature>
<evidence type="ECO:0000313" key="2">
    <source>
        <dbReference type="EMBL" id="EGB03233.1"/>
    </source>
</evidence>
<evidence type="ECO:0000313" key="3">
    <source>
        <dbReference type="Proteomes" id="UP000002729"/>
    </source>
</evidence>
<dbReference type="EMBL" id="GL833181">
    <property type="protein sequence ID" value="EGB03233.1"/>
    <property type="molecule type" value="Genomic_DNA"/>
</dbReference>
<dbReference type="Proteomes" id="UP000002729">
    <property type="component" value="Unassembled WGS sequence"/>
</dbReference>
<organism evidence="3">
    <name type="scientific">Aureococcus anophagefferens</name>
    <name type="common">Harmful bloom alga</name>
    <dbReference type="NCBI Taxonomy" id="44056"/>
    <lineage>
        <taxon>Eukaryota</taxon>
        <taxon>Sar</taxon>
        <taxon>Stramenopiles</taxon>
        <taxon>Ochrophyta</taxon>
        <taxon>Pelagophyceae</taxon>
        <taxon>Pelagomonadales</taxon>
        <taxon>Pelagomonadaceae</taxon>
        <taxon>Aureococcus</taxon>
    </lineage>
</organism>
<dbReference type="eggNOG" id="ENOG502T2CA">
    <property type="taxonomic scope" value="Eukaryota"/>
</dbReference>
<reference evidence="2 3" key="1">
    <citation type="journal article" date="2011" name="Proc. Natl. Acad. Sci. U.S.A.">
        <title>Niche of harmful alga Aureococcus anophagefferens revealed through ecogenomics.</title>
        <authorList>
            <person name="Gobler C.J."/>
            <person name="Berry D.L."/>
            <person name="Dyhrman S.T."/>
            <person name="Wilhelm S.W."/>
            <person name="Salamov A."/>
            <person name="Lobanov A.V."/>
            <person name="Zhang Y."/>
            <person name="Collier J.L."/>
            <person name="Wurch L.L."/>
            <person name="Kustka A.B."/>
            <person name="Dill B.D."/>
            <person name="Shah M."/>
            <person name="VerBerkmoes N.C."/>
            <person name="Kuo A."/>
            <person name="Terry A."/>
            <person name="Pangilinan J."/>
            <person name="Lindquist E.A."/>
            <person name="Lucas S."/>
            <person name="Paulsen I.T."/>
            <person name="Hattenrath-Lehmann T.K."/>
            <person name="Talmage S.C."/>
            <person name="Walker E.A."/>
            <person name="Koch F."/>
            <person name="Burson A.M."/>
            <person name="Marcoval M.A."/>
            <person name="Tang Y.Z."/>
            <person name="Lecleir G.R."/>
            <person name="Coyne K.J."/>
            <person name="Berg G.M."/>
            <person name="Bertrand E.M."/>
            <person name="Saito M.A."/>
            <person name="Gladyshev V.N."/>
            <person name="Grigoriev I.V."/>
        </authorList>
    </citation>
    <scope>NUCLEOTIDE SEQUENCE [LARGE SCALE GENOMIC DNA]</scope>
    <source>
        <strain evidence="3">CCMP 1984</strain>
    </source>
</reference>
<name>F0YNR8_AURAN</name>
<gene>
    <name evidence="2" type="ORF">AURANDRAFT_68179</name>
</gene>
<dbReference type="KEGG" id="aaf:AURANDRAFT_68179"/>
<dbReference type="RefSeq" id="XP_009042058.1">
    <property type="nucleotide sequence ID" value="XM_009043810.1"/>
</dbReference>
<dbReference type="AlphaFoldDB" id="F0YNR8"/>
<accession>F0YNR8</accession>
<evidence type="ECO:0000256" key="1">
    <source>
        <dbReference type="SAM" id="MobiDB-lite"/>
    </source>
</evidence>
<dbReference type="InParanoid" id="F0YNR8"/>
<keyword evidence="3" id="KW-1185">Reference proteome</keyword>
<protein>
    <submittedName>
        <fullName evidence="2">Uncharacterized protein</fullName>
    </submittedName>
</protein>
<dbReference type="GeneID" id="20226648"/>